<evidence type="ECO:0000313" key="3">
    <source>
        <dbReference type="Proteomes" id="UP000827986"/>
    </source>
</evidence>
<dbReference type="EMBL" id="JAHDVG010000483">
    <property type="protein sequence ID" value="KAH1171598.1"/>
    <property type="molecule type" value="Genomic_DNA"/>
</dbReference>
<comment type="caution">
    <text evidence="2">The sequence shown here is derived from an EMBL/GenBank/DDBJ whole genome shotgun (WGS) entry which is preliminary data.</text>
</comment>
<dbReference type="Proteomes" id="UP000827986">
    <property type="component" value="Unassembled WGS sequence"/>
</dbReference>
<keyword evidence="3" id="KW-1185">Reference proteome</keyword>
<organism evidence="2 3">
    <name type="scientific">Mauremys mutica</name>
    <name type="common">yellowpond turtle</name>
    <dbReference type="NCBI Taxonomy" id="74926"/>
    <lineage>
        <taxon>Eukaryota</taxon>
        <taxon>Metazoa</taxon>
        <taxon>Chordata</taxon>
        <taxon>Craniata</taxon>
        <taxon>Vertebrata</taxon>
        <taxon>Euteleostomi</taxon>
        <taxon>Archelosauria</taxon>
        <taxon>Testudinata</taxon>
        <taxon>Testudines</taxon>
        <taxon>Cryptodira</taxon>
        <taxon>Durocryptodira</taxon>
        <taxon>Testudinoidea</taxon>
        <taxon>Geoemydidae</taxon>
        <taxon>Geoemydinae</taxon>
        <taxon>Mauremys</taxon>
    </lineage>
</organism>
<sequence length="113" mass="11767">MGQPRHSCLAHKALSPPGLTQCMDLCTAAALRFSANVSHEPRLGVGLVQNESRGTGHGKAKGRTRGVARELRRSAASFPGGAGSARRKHCEMLPLQRNAASACVAKPAPAGML</sequence>
<evidence type="ECO:0000256" key="1">
    <source>
        <dbReference type="SAM" id="MobiDB-lite"/>
    </source>
</evidence>
<feature type="compositionally biased region" description="Basic residues" evidence="1">
    <location>
        <begin position="56"/>
        <end position="66"/>
    </location>
</feature>
<reference evidence="2" key="1">
    <citation type="submission" date="2021-09" db="EMBL/GenBank/DDBJ databases">
        <title>The genome of Mauremys mutica provides insights into the evolution of semi-aquatic lifestyle.</title>
        <authorList>
            <person name="Gong S."/>
            <person name="Gao Y."/>
        </authorList>
    </citation>
    <scope>NUCLEOTIDE SEQUENCE</scope>
    <source>
        <strain evidence="2">MM-2020</strain>
        <tissue evidence="2">Muscle</tissue>
    </source>
</reference>
<protein>
    <submittedName>
        <fullName evidence="2">Uncharacterized protein</fullName>
    </submittedName>
</protein>
<accession>A0A9D4AUV2</accession>
<feature type="region of interest" description="Disordered" evidence="1">
    <location>
        <begin position="46"/>
        <end position="69"/>
    </location>
</feature>
<proteinExistence type="predicted"/>
<name>A0A9D4AUV2_9SAUR</name>
<gene>
    <name evidence="2" type="ORF">KIL84_007216</name>
</gene>
<evidence type="ECO:0000313" key="2">
    <source>
        <dbReference type="EMBL" id="KAH1171598.1"/>
    </source>
</evidence>
<dbReference type="AlphaFoldDB" id="A0A9D4AUV2"/>